<feature type="domain" description="ATPase AAA-3" evidence="4">
    <location>
        <begin position="42"/>
        <end position="171"/>
    </location>
</feature>
<dbReference type="Gene3D" id="1.10.8.80">
    <property type="entry name" value="Magnesium chelatase subunit I, C-Terminal domain"/>
    <property type="match status" value="1"/>
</dbReference>
<dbReference type="PANTHER" id="PTHR42759:SF5">
    <property type="entry name" value="METHANOL DEHYDROGENASE REGULATOR"/>
    <property type="match status" value="1"/>
</dbReference>
<evidence type="ECO:0008006" key="8">
    <source>
        <dbReference type="Google" id="ProtNLM"/>
    </source>
</evidence>
<feature type="domain" description="ChlI/MoxR AAA lid" evidence="5">
    <location>
        <begin position="236"/>
        <end position="306"/>
    </location>
</feature>
<dbReference type="FunFam" id="3.40.50.300:FF:000640">
    <property type="entry name" value="MoxR family ATPase"/>
    <property type="match status" value="1"/>
</dbReference>
<evidence type="ECO:0000259" key="5">
    <source>
        <dbReference type="Pfam" id="PF17863"/>
    </source>
</evidence>
<dbReference type="GO" id="GO:0016887">
    <property type="term" value="F:ATP hydrolysis activity"/>
    <property type="evidence" value="ECO:0007669"/>
    <property type="project" value="InterPro"/>
</dbReference>
<evidence type="ECO:0000259" key="4">
    <source>
        <dbReference type="Pfam" id="PF07726"/>
    </source>
</evidence>
<evidence type="ECO:0000313" key="7">
    <source>
        <dbReference type="Proteomes" id="UP000438448"/>
    </source>
</evidence>
<dbReference type="SUPFAM" id="SSF52540">
    <property type="entry name" value="P-loop containing nucleoside triphosphate hydrolases"/>
    <property type="match status" value="1"/>
</dbReference>
<dbReference type="EMBL" id="WEGK01000002">
    <property type="protein sequence ID" value="MQY18098.1"/>
    <property type="molecule type" value="Genomic_DNA"/>
</dbReference>
<comment type="similarity">
    <text evidence="3">Belongs to the MoxR family.</text>
</comment>
<dbReference type="Pfam" id="PF07726">
    <property type="entry name" value="AAA_3"/>
    <property type="match status" value="1"/>
</dbReference>
<accession>A0A7K0CXE9</accession>
<protein>
    <recommendedName>
        <fullName evidence="8">MoxR-like ATPase</fullName>
    </recommendedName>
</protein>
<dbReference type="OrthoDB" id="9808397at2"/>
<dbReference type="InterPro" id="IPR027417">
    <property type="entry name" value="P-loop_NTPase"/>
</dbReference>
<evidence type="ECO:0000256" key="3">
    <source>
        <dbReference type="ARBA" id="ARBA00061607"/>
    </source>
</evidence>
<dbReference type="AlphaFoldDB" id="A0A7K0CXE9"/>
<dbReference type="InterPro" id="IPR011703">
    <property type="entry name" value="ATPase_AAA-3"/>
</dbReference>
<evidence type="ECO:0000256" key="2">
    <source>
        <dbReference type="ARBA" id="ARBA00022840"/>
    </source>
</evidence>
<keyword evidence="7" id="KW-1185">Reference proteome</keyword>
<dbReference type="Pfam" id="PF17863">
    <property type="entry name" value="AAA_lid_2"/>
    <property type="match status" value="1"/>
</dbReference>
<organism evidence="6 7">
    <name type="scientific">Nocardia macrotermitis</name>
    <dbReference type="NCBI Taxonomy" id="2585198"/>
    <lineage>
        <taxon>Bacteria</taxon>
        <taxon>Bacillati</taxon>
        <taxon>Actinomycetota</taxon>
        <taxon>Actinomycetes</taxon>
        <taxon>Mycobacteriales</taxon>
        <taxon>Nocardiaceae</taxon>
        <taxon>Nocardia</taxon>
    </lineage>
</organism>
<reference evidence="6 7" key="1">
    <citation type="submission" date="2019-10" db="EMBL/GenBank/DDBJ databases">
        <title>Nocardia macrotermitis sp. nov. and Nocardia aurantia sp. nov., isolated from the gut of fungus growing-termite Macrotermes natalensis.</title>
        <authorList>
            <person name="Benndorf R."/>
            <person name="Schwitalla J."/>
            <person name="Martin K."/>
            <person name="De Beer W."/>
            <person name="Kaster A.-K."/>
            <person name="Vollmers J."/>
            <person name="Poulsen M."/>
            <person name="Beemelmanns C."/>
        </authorList>
    </citation>
    <scope>NUCLEOTIDE SEQUENCE [LARGE SCALE GENOMIC DNA]</scope>
    <source>
        <strain evidence="6 7">RB20</strain>
    </source>
</reference>
<dbReference type="RefSeq" id="WP_153408140.1">
    <property type="nucleotide sequence ID" value="NZ_WEGK01000002.1"/>
</dbReference>
<dbReference type="CDD" id="cd00009">
    <property type="entry name" value="AAA"/>
    <property type="match status" value="1"/>
</dbReference>
<dbReference type="Proteomes" id="UP000438448">
    <property type="component" value="Unassembled WGS sequence"/>
</dbReference>
<gene>
    <name evidence="6" type="ORF">NRB20_11670</name>
</gene>
<keyword evidence="1" id="KW-0547">Nucleotide-binding</keyword>
<proteinExistence type="inferred from homology"/>
<dbReference type="PIRSF" id="PIRSF002849">
    <property type="entry name" value="AAA_ATPase_chaperone_MoxR_prd"/>
    <property type="match status" value="1"/>
</dbReference>
<dbReference type="InterPro" id="IPR041628">
    <property type="entry name" value="ChlI/MoxR_AAA_lid"/>
</dbReference>
<comment type="caution">
    <text evidence="6">The sequence shown here is derived from an EMBL/GenBank/DDBJ whole genome shotgun (WGS) entry which is preliminary data.</text>
</comment>
<dbReference type="InterPro" id="IPR050764">
    <property type="entry name" value="CbbQ/NirQ/NorQ/GpvN"/>
</dbReference>
<dbReference type="Gene3D" id="3.40.50.300">
    <property type="entry name" value="P-loop containing nucleotide triphosphate hydrolases"/>
    <property type="match status" value="1"/>
</dbReference>
<evidence type="ECO:0000313" key="6">
    <source>
        <dbReference type="EMBL" id="MQY18098.1"/>
    </source>
</evidence>
<sequence length="320" mass="35229">MTKPLDATVKRTDAVLREVGRVVVGKQNELQLIMIAVLAGGHVLIEDLPGLGKTLIARSFAAALGLNFTRVQFTPDLLPADLIGSTIYDMNSGRFNFRKGPVFANMLLADEINRTPPKTQAALLEAMAEGQVSIDGETFPLPQPFIVLATDNPIEYEGTYPLPEAQLDRFALQLRLGYLSEEDETQMIRRRLERGSVPPQVGQVVDAAGLLEMRHAVEFVTVHPDVVGYVVSLAAATRSHPQVEVGASPRAELDLIQMARARALLQSRDYVVPEDVKALAIPAIAHRITLRPEMWVRRIRGEDVIAELLRRLRVPRAVGA</sequence>
<dbReference type="GO" id="GO:0005524">
    <property type="term" value="F:ATP binding"/>
    <property type="evidence" value="ECO:0007669"/>
    <property type="project" value="UniProtKB-KW"/>
</dbReference>
<keyword evidence="2" id="KW-0067">ATP-binding</keyword>
<evidence type="ECO:0000256" key="1">
    <source>
        <dbReference type="ARBA" id="ARBA00022741"/>
    </source>
</evidence>
<name>A0A7K0CXE9_9NOCA</name>
<dbReference type="PANTHER" id="PTHR42759">
    <property type="entry name" value="MOXR FAMILY PROTEIN"/>
    <property type="match status" value="1"/>
</dbReference>